<keyword evidence="3" id="KW-1185">Reference proteome</keyword>
<evidence type="ECO:0000313" key="3">
    <source>
        <dbReference type="Proteomes" id="UP000563151"/>
    </source>
</evidence>
<feature type="region of interest" description="Disordered" evidence="1">
    <location>
        <begin position="27"/>
        <end position="62"/>
    </location>
</feature>
<gene>
    <name evidence="2" type="ORF">HGG79_11665</name>
</gene>
<dbReference type="Proteomes" id="UP000563151">
    <property type="component" value="Unassembled WGS sequence"/>
</dbReference>
<organism evidence="2 3">
    <name type="scientific">Clostridium tetanomorphum</name>
    <dbReference type="NCBI Taxonomy" id="1553"/>
    <lineage>
        <taxon>Bacteria</taxon>
        <taxon>Bacillati</taxon>
        <taxon>Bacillota</taxon>
        <taxon>Clostridia</taxon>
        <taxon>Eubacteriales</taxon>
        <taxon>Clostridiaceae</taxon>
        <taxon>Clostridium</taxon>
    </lineage>
</organism>
<sequence>MEFKLNKIDTEIRQRIQDNTKEGLIHRKQEVKINKDTNKDKRDRDFSNQLKKYSKKKSDKNKKISIEAEKINEVDVEAFIYEDDKENLSSGRFLDLKR</sequence>
<protein>
    <submittedName>
        <fullName evidence="2">Uncharacterized protein</fullName>
    </submittedName>
</protein>
<accession>A0A923EAU7</accession>
<feature type="compositionally biased region" description="Basic and acidic residues" evidence="1">
    <location>
        <begin position="27"/>
        <end position="46"/>
    </location>
</feature>
<evidence type="ECO:0000313" key="2">
    <source>
        <dbReference type="EMBL" id="MBC2398422.1"/>
    </source>
</evidence>
<evidence type="ECO:0000256" key="1">
    <source>
        <dbReference type="SAM" id="MobiDB-lite"/>
    </source>
</evidence>
<dbReference type="RefSeq" id="WP_173680371.1">
    <property type="nucleotide sequence ID" value="NZ_JAAZWO010000014.1"/>
</dbReference>
<reference evidence="2 3" key="1">
    <citation type="submission" date="2020-04" db="EMBL/GenBank/DDBJ databases">
        <title>Genomic insights into acetone-butanol-ethanol (ABE) fermentation by sequencing solventogenic clostridia strains.</title>
        <authorList>
            <person name="Brown S."/>
        </authorList>
    </citation>
    <scope>NUCLEOTIDE SEQUENCE [LARGE SCALE GENOMIC DNA]</scope>
    <source>
        <strain evidence="2 3">DJ011</strain>
    </source>
</reference>
<name>A0A923EAU7_CLOTT</name>
<proteinExistence type="predicted"/>
<dbReference type="AlphaFoldDB" id="A0A923EAU7"/>
<comment type="caution">
    <text evidence="2">The sequence shown here is derived from an EMBL/GenBank/DDBJ whole genome shotgun (WGS) entry which is preliminary data.</text>
</comment>
<dbReference type="EMBL" id="JAAZWO010000014">
    <property type="protein sequence ID" value="MBC2398422.1"/>
    <property type="molecule type" value="Genomic_DNA"/>
</dbReference>